<feature type="region of interest" description="Disordered" evidence="1">
    <location>
        <begin position="74"/>
        <end position="103"/>
    </location>
</feature>
<dbReference type="EMBL" id="FNHL01000001">
    <property type="protein sequence ID" value="SDL95319.1"/>
    <property type="molecule type" value="Genomic_DNA"/>
</dbReference>
<dbReference type="Pfam" id="PF14321">
    <property type="entry name" value="DUF4382"/>
    <property type="match status" value="1"/>
</dbReference>
<dbReference type="AlphaFoldDB" id="A0A1G9P982"/>
<name>A0A1G9P982_9EURY</name>
<feature type="compositionally biased region" description="Acidic residues" evidence="1">
    <location>
        <begin position="80"/>
        <end position="103"/>
    </location>
</feature>
<accession>A0A1G9P982</accession>
<feature type="domain" description="DUF4382" evidence="2">
    <location>
        <begin position="131"/>
        <end position="243"/>
    </location>
</feature>
<evidence type="ECO:0000256" key="1">
    <source>
        <dbReference type="SAM" id="MobiDB-lite"/>
    </source>
</evidence>
<feature type="region of interest" description="Disordered" evidence="1">
    <location>
        <begin position="375"/>
        <end position="395"/>
    </location>
</feature>
<dbReference type="STRING" id="660521.SAMN04487949_0291"/>
<dbReference type="RefSeq" id="WP_244509877.1">
    <property type="nucleotide sequence ID" value="NZ_FNHL01000001.1"/>
</dbReference>
<gene>
    <name evidence="3" type="ORF">SAMN04487949_0291</name>
</gene>
<protein>
    <recommendedName>
        <fullName evidence="2">DUF4382 domain-containing protein</fullName>
    </recommendedName>
</protein>
<dbReference type="PROSITE" id="PS51257">
    <property type="entry name" value="PROKAR_LIPOPROTEIN"/>
    <property type="match status" value="1"/>
</dbReference>
<reference evidence="4" key="1">
    <citation type="submission" date="2016-10" db="EMBL/GenBank/DDBJ databases">
        <authorList>
            <person name="Varghese N."/>
            <person name="Submissions S."/>
        </authorList>
    </citation>
    <scope>NUCLEOTIDE SEQUENCE [LARGE SCALE GENOMIC DNA]</scope>
    <source>
        <strain evidence="4">CGMCC 1.10119</strain>
    </source>
</reference>
<evidence type="ECO:0000313" key="4">
    <source>
        <dbReference type="Proteomes" id="UP000199451"/>
    </source>
</evidence>
<dbReference type="Proteomes" id="UP000199451">
    <property type="component" value="Unassembled WGS sequence"/>
</dbReference>
<organism evidence="3 4">
    <name type="scientific">Halogranum gelatinilyticum</name>
    <dbReference type="NCBI Taxonomy" id="660521"/>
    <lineage>
        <taxon>Archaea</taxon>
        <taxon>Methanobacteriati</taxon>
        <taxon>Methanobacteriota</taxon>
        <taxon>Stenosarchaea group</taxon>
        <taxon>Halobacteria</taxon>
        <taxon>Halobacteriales</taxon>
        <taxon>Haloferacaceae</taxon>
    </lineage>
</organism>
<proteinExistence type="predicted"/>
<sequence length="395" mass="40927">MRRPIATVLVALMLLLAGCAGGVDSGTTGPSGETTAAESGSTSGSTGTVNMYVSDERNAIDQFEHLNVTITRVGFQKADADDEDDEESESESDENESEIEADDDVEIEANTTVNGSVDANTTGVNATADADVEANASGEFDESDGWEEYEVDSKTVDLTKLQGANASALSSIDVEEGNYSKVFVYVSDINGTLENGEQVNVKLPSQKLQLNKGFTIGANESVDFVYDITVFEAGNSGKYILKPVASESGTSDEVEIDVVDDEDDERDDDAEDAGNEADDAAEDADDAAEEAANGLNASFVSEVTAGSNATISVTQNGSAVANATVEVDGEVVGETDENGELTFSVPEGSEEIEVTVTSGDSEVELEQTLTATVEAGANAGNGNGNGNNGLTTLFG</sequence>
<evidence type="ECO:0000259" key="2">
    <source>
        <dbReference type="Pfam" id="PF14321"/>
    </source>
</evidence>
<feature type="region of interest" description="Disordered" evidence="1">
    <location>
        <begin position="250"/>
        <end position="290"/>
    </location>
</feature>
<keyword evidence="4" id="KW-1185">Reference proteome</keyword>
<dbReference type="InterPro" id="IPR025491">
    <property type="entry name" value="DUF4382"/>
</dbReference>
<feature type="region of interest" description="Disordered" evidence="1">
    <location>
        <begin position="27"/>
        <end position="49"/>
    </location>
</feature>
<feature type="compositionally biased region" description="Acidic residues" evidence="1">
    <location>
        <begin position="250"/>
        <end position="289"/>
    </location>
</feature>
<evidence type="ECO:0000313" key="3">
    <source>
        <dbReference type="EMBL" id="SDL95319.1"/>
    </source>
</evidence>
<feature type="compositionally biased region" description="Low complexity" evidence="1">
    <location>
        <begin position="31"/>
        <end position="48"/>
    </location>
</feature>